<evidence type="ECO:0000313" key="1">
    <source>
        <dbReference type="EMBL" id="KAF5721603.1"/>
    </source>
</evidence>
<dbReference type="Proteomes" id="UP000532311">
    <property type="component" value="Unassembled WGS sequence"/>
</dbReference>
<dbReference type="EMBL" id="JAAQPF010000005">
    <property type="protein sequence ID" value="KAF5721603.1"/>
    <property type="molecule type" value="Genomic_DNA"/>
</dbReference>
<gene>
    <name evidence="1" type="ORF">FGLOB1_147</name>
</gene>
<proteinExistence type="predicted"/>
<comment type="caution">
    <text evidence="1">The sequence shown here is derived from an EMBL/GenBank/DDBJ whole genome shotgun (WGS) entry which is preliminary data.</text>
</comment>
<accession>A0A8H6DL56</accession>
<keyword evidence="2" id="KW-1185">Reference proteome</keyword>
<organism evidence="1 2">
    <name type="scientific">Fusarium globosum</name>
    <dbReference type="NCBI Taxonomy" id="78864"/>
    <lineage>
        <taxon>Eukaryota</taxon>
        <taxon>Fungi</taxon>
        <taxon>Dikarya</taxon>
        <taxon>Ascomycota</taxon>
        <taxon>Pezizomycotina</taxon>
        <taxon>Sordariomycetes</taxon>
        <taxon>Hypocreomycetidae</taxon>
        <taxon>Hypocreales</taxon>
        <taxon>Nectriaceae</taxon>
        <taxon>Fusarium</taxon>
        <taxon>Fusarium fujikuroi species complex</taxon>
    </lineage>
</organism>
<name>A0A8H6DL56_9HYPO</name>
<evidence type="ECO:0000313" key="2">
    <source>
        <dbReference type="Proteomes" id="UP000532311"/>
    </source>
</evidence>
<sequence>MSNLSKLCYNNRVKVSSEINHLFCDSKLCPAPLGKIASAKYCAALYQATRVEACPYHPPSMKCIVSKPDGENLTGSNVTYIAKVEIEDPFVEPDPFAETDTEAKEACLVHETALKSELSECKAASAASSSGSSHSSCA</sequence>
<reference evidence="1 2" key="1">
    <citation type="submission" date="2020-05" db="EMBL/GenBank/DDBJ databases">
        <title>Identification and distribution of gene clusters putatively required for synthesis of sphingolipid metabolism inhibitors in phylogenetically diverse species of the filamentous fungus Fusarium.</title>
        <authorList>
            <person name="Kim H.-S."/>
            <person name="Busman M."/>
            <person name="Brown D.W."/>
            <person name="Divon H."/>
            <person name="Uhlig S."/>
            <person name="Proctor R.H."/>
        </authorList>
    </citation>
    <scope>NUCLEOTIDE SEQUENCE [LARGE SCALE GENOMIC DNA]</scope>
    <source>
        <strain evidence="1 2">NRRL 26131</strain>
    </source>
</reference>
<dbReference type="AlphaFoldDB" id="A0A8H6DL56"/>
<protein>
    <submittedName>
        <fullName evidence="1">Uncharacterized protein</fullName>
    </submittedName>
</protein>